<keyword evidence="1" id="KW-0479">Metal-binding</keyword>
<evidence type="ECO:0000256" key="3">
    <source>
        <dbReference type="ARBA" id="ARBA00022833"/>
    </source>
</evidence>
<dbReference type="InterPro" id="IPR001607">
    <property type="entry name" value="Znf_UBP"/>
</dbReference>
<dbReference type="PROSITE" id="PS50271">
    <property type="entry name" value="ZF_UBP"/>
    <property type="match status" value="1"/>
</dbReference>
<reference evidence="10" key="1">
    <citation type="journal article" date="2016" name="Nat. Commun.">
        <title>Genome analysis of three Pneumocystis species reveals adaptation mechanisms to life exclusively in mammalian hosts.</title>
        <authorList>
            <person name="Ma L."/>
            <person name="Chen Z."/>
            <person name="Huang D.W."/>
            <person name="Kutty G."/>
            <person name="Ishihara M."/>
            <person name="Wang H."/>
            <person name="Abouelleil A."/>
            <person name="Bishop L."/>
            <person name="Davey E."/>
            <person name="Deng R."/>
            <person name="Deng X."/>
            <person name="Fan L."/>
            <person name="Fantoni G."/>
            <person name="Fitzgerald M."/>
            <person name="Gogineni E."/>
            <person name="Goldberg J.M."/>
            <person name="Handley G."/>
            <person name="Hu X."/>
            <person name="Huber C."/>
            <person name="Jiao X."/>
            <person name="Jones K."/>
            <person name="Levin J.Z."/>
            <person name="Liu Y."/>
            <person name="Macdonald P."/>
            <person name="Melnikov A."/>
            <person name="Raley C."/>
            <person name="Sassi M."/>
            <person name="Sherman B.T."/>
            <person name="Song X."/>
            <person name="Sykes S."/>
            <person name="Tran B."/>
            <person name="Walsh L."/>
            <person name="Xia Y."/>
            <person name="Yang J."/>
            <person name="Young S."/>
            <person name="Zeng Q."/>
            <person name="Zheng X."/>
            <person name="Stephens R."/>
            <person name="Nusbaum C."/>
            <person name="Birren B.W."/>
            <person name="Azadi P."/>
            <person name="Lempicki R.A."/>
            <person name="Cuomo C.A."/>
            <person name="Kovacs J.A."/>
        </authorList>
    </citation>
    <scope>NUCLEOTIDE SEQUENCE [LARGE SCALE GENOMIC DNA]</scope>
    <source>
        <strain evidence="10">RU7</strain>
    </source>
</reference>
<evidence type="ECO:0000313" key="10">
    <source>
        <dbReference type="Proteomes" id="UP000053447"/>
    </source>
</evidence>
<dbReference type="Proteomes" id="UP000053447">
    <property type="component" value="Unassembled WGS sequence"/>
</dbReference>
<keyword evidence="5" id="KW-0175">Coiled coil</keyword>
<dbReference type="RefSeq" id="XP_018228846.1">
    <property type="nucleotide sequence ID" value="XM_018374966.1"/>
</dbReference>
<dbReference type="GO" id="GO:0005737">
    <property type="term" value="C:cytoplasm"/>
    <property type="evidence" value="ECO:0007669"/>
    <property type="project" value="TreeGrafter"/>
</dbReference>
<feature type="region of interest" description="Disordered" evidence="6">
    <location>
        <begin position="129"/>
        <end position="155"/>
    </location>
</feature>
<dbReference type="InterPro" id="IPR001841">
    <property type="entry name" value="Znf_RING"/>
</dbReference>
<dbReference type="STRING" id="1408657.A0A0W4ZIT5"/>
<dbReference type="CDD" id="cd12717">
    <property type="entry name" value="RRM_ETP1"/>
    <property type="match status" value="1"/>
</dbReference>
<dbReference type="eggNOG" id="KOG0804">
    <property type="taxonomic scope" value="Eukaryota"/>
</dbReference>
<evidence type="ECO:0000259" key="8">
    <source>
        <dbReference type="PROSITE" id="PS50271"/>
    </source>
</evidence>
<feature type="coiled-coil region" evidence="5">
    <location>
        <begin position="527"/>
        <end position="575"/>
    </location>
</feature>
<dbReference type="Pfam" id="PF13639">
    <property type="entry name" value="zf-RING_2"/>
    <property type="match status" value="1"/>
</dbReference>
<evidence type="ECO:0000256" key="1">
    <source>
        <dbReference type="ARBA" id="ARBA00022723"/>
    </source>
</evidence>
<dbReference type="InterPro" id="IPR013083">
    <property type="entry name" value="Znf_RING/FYVE/PHD"/>
</dbReference>
<dbReference type="GO" id="GO:0007265">
    <property type="term" value="P:Ras protein signal transduction"/>
    <property type="evidence" value="ECO:0007669"/>
    <property type="project" value="TreeGrafter"/>
</dbReference>
<feature type="domain" description="UBP-type" evidence="8">
    <location>
        <begin position="384"/>
        <end position="480"/>
    </location>
</feature>
<evidence type="ECO:0008006" key="11">
    <source>
        <dbReference type="Google" id="ProtNLM"/>
    </source>
</evidence>
<feature type="domain" description="RING-type" evidence="7">
    <location>
        <begin position="347"/>
        <end position="387"/>
    </location>
</feature>
<dbReference type="CDD" id="cd16457">
    <property type="entry name" value="RING-H2_BRAP2"/>
    <property type="match status" value="1"/>
</dbReference>
<evidence type="ECO:0000259" key="7">
    <source>
        <dbReference type="PROSITE" id="PS50089"/>
    </source>
</evidence>
<evidence type="ECO:0000256" key="2">
    <source>
        <dbReference type="ARBA" id="ARBA00022771"/>
    </source>
</evidence>
<dbReference type="SMART" id="SM00184">
    <property type="entry name" value="RING"/>
    <property type="match status" value="1"/>
</dbReference>
<dbReference type="SUPFAM" id="SSF57850">
    <property type="entry name" value="RING/U-box"/>
    <property type="match status" value="2"/>
</dbReference>
<evidence type="ECO:0000313" key="9">
    <source>
        <dbReference type="EMBL" id="KTW28284.1"/>
    </source>
</evidence>
<keyword evidence="3" id="KW-0862">Zinc</keyword>
<keyword evidence="2 4" id="KW-0863">Zinc-finger</keyword>
<organism evidence="9 10">
    <name type="scientific">Pneumocystis jirovecii (strain RU7)</name>
    <name type="common">Human pneumocystis pneumonia agent</name>
    <dbReference type="NCBI Taxonomy" id="1408657"/>
    <lineage>
        <taxon>Eukaryota</taxon>
        <taxon>Fungi</taxon>
        <taxon>Dikarya</taxon>
        <taxon>Ascomycota</taxon>
        <taxon>Taphrinomycotina</taxon>
        <taxon>Pneumocystomycetes</taxon>
        <taxon>Pneumocystaceae</taxon>
        <taxon>Pneumocystis</taxon>
    </lineage>
</organism>
<dbReference type="PROSITE" id="PS50089">
    <property type="entry name" value="ZF_RING_2"/>
    <property type="match status" value="1"/>
</dbReference>
<dbReference type="GO" id="GO:0008270">
    <property type="term" value="F:zinc ion binding"/>
    <property type="evidence" value="ECO:0007669"/>
    <property type="project" value="UniProtKB-KW"/>
</dbReference>
<comment type="caution">
    <text evidence="9">The sequence shown here is derived from an EMBL/GenBank/DDBJ whole genome shotgun (WGS) entry which is preliminary data.</text>
</comment>
<dbReference type="Gene3D" id="3.30.40.10">
    <property type="entry name" value="Zinc/RING finger domain, C3HC4 (zinc finger)"/>
    <property type="match status" value="2"/>
</dbReference>
<dbReference type="InterPro" id="IPR047243">
    <property type="entry name" value="RING-H2_BRAP2"/>
</dbReference>
<dbReference type="Pfam" id="PF02148">
    <property type="entry name" value="zf-UBP"/>
    <property type="match status" value="1"/>
</dbReference>
<dbReference type="GO" id="GO:0016567">
    <property type="term" value="P:protein ubiquitination"/>
    <property type="evidence" value="ECO:0007669"/>
    <property type="project" value="TreeGrafter"/>
</dbReference>
<dbReference type="PANTHER" id="PTHR24007">
    <property type="entry name" value="BRCA1-ASSOCIATED PROTEIN"/>
    <property type="match status" value="1"/>
</dbReference>
<gene>
    <name evidence="9" type="ORF">T551_02703</name>
</gene>
<evidence type="ECO:0000256" key="6">
    <source>
        <dbReference type="SAM" id="MobiDB-lite"/>
    </source>
</evidence>
<dbReference type="InterPro" id="IPR011422">
    <property type="entry name" value="BRAP2/ETP1_RRM"/>
</dbReference>
<dbReference type="AlphaFoldDB" id="A0A0W4ZIT5"/>
<dbReference type="VEuPathDB" id="FungiDB:T551_02703"/>
<proteinExistence type="predicted"/>
<dbReference type="InterPro" id="IPR034931">
    <property type="entry name" value="ETP1_RRM"/>
</dbReference>
<dbReference type="Pfam" id="PF07576">
    <property type="entry name" value="BRAP2"/>
    <property type="match status" value="1"/>
</dbReference>
<dbReference type="PANTHER" id="PTHR24007:SF7">
    <property type="entry name" value="BRCA1-ASSOCIATED PROTEIN"/>
    <property type="match status" value="1"/>
</dbReference>
<evidence type="ECO:0000256" key="4">
    <source>
        <dbReference type="PROSITE-ProRule" id="PRU00502"/>
    </source>
</evidence>
<sequence length="680" mass="79250">MFTCTYYLNICFYPTASIELEVFLKQLFGVSLATNLVYQIQQTASPPKTSIFERLPSKDVEYYQDIYKRAAEFSWGAKRDLFHEEIKPISLNKGKQRPINSTWKNENLRIEYILVEWLDMDEKEEQLTRVESQKEERQKLLKDKDTPLSKPRSTHKISRAQYIPLREGIAGSQKHGISNFGFGIIQIYRCDEEKMSTVDERWGNEKLSSKDKVVAVLAVPSYMTTFDFLGFVGEDVKNQVSHFRFIRTSAPNRYMVLLKFRRFKDAKAFYNTFNGKPFNTIEPEKCHTMFIKHISFESKQVSKVESSSNTDDPFLSAFDIFETCQTAPISTKPVPPPTLRLRELPTCVVCLERMDASVTGLLTILCQHTFHCQCLSKWGGNICPVCRYSQQKDVLNATRTNSHCFTCETQKNLWICLICGHIGCGRYDLAHAYEHYTNTGHCYSMDIETERVWDYAGDGYVHQLIQNKIDGSLLEFPTTSYYANTDSAASEQNELDLKNKLESISLEYTYLLTSQLEYQRIYYEDKIMEAADKAKKALEEEKLAKKETSNVTKKLLELQEDFNQHQKKTEDLKKLNSLNERKVEKFSEIAQHMEKEWKDEKLLNSKLMQRIEHLNSQNNKIKLDLEDSKKKNQDLSDQLRDIMFYISSQKHIDTIDDTLKQELQNGTIYVPHKSKKKYKK</sequence>
<evidence type="ECO:0000256" key="5">
    <source>
        <dbReference type="SAM" id="Coils"/>
    </source>
</evidence>
<dbReference type="SMART" id="SM00290">
    <property type="entry name" value="ZnF_UBP"/>
    <property type="match status" value="1"/>
</dbReference>
<protein>
    <recommendedName>
        <fullName evidence="11">BRCA1-associated protein</fullName>
    </recommendedName>
</protein>
<dbReference type="EMBL" id="LFWA01000012">
    <property type="protein sequence ID" value="KTW28284.1"/>
    <property type="molecule type" value="Genomic_DNA"/>
</dbReference>
<keyword evidence="10" id="KW-1185">Reference proteome</keyword>
<dbReference type="GO" id="GO:0061630">
    <property type="term" value="F:ubiquitin protein ligase activity"/>
    <property type="evidence" value="ECO:0007669"/>
    <property type="project" value="TreeGrafter"/>
</dbReference>
<dbReference type="OrthoDB" id="273556at2759"/>
<name>A0A0W4ZIT5_PNEJ7</name>
<feature type="compositionally biased region" description="Basic and acidic residues" evidence="6">
    <location>
        <begin position="129"/>
        <end position="147"/>
    </location>
</feature>
<feature type="coiled-coil region" evidence="5">
    <location>
        <begin position="604"/>
        <end position="638"/>
    </location>
</feature>
<dbReference type="GeneID" id="28941221"/>
<accession>A0A0W4ZIT5</accession>